<reference evidence="3" key="1">
    <citation type="submission" date="2016-10" db="EMBL/GenBank/DDBJ databases">
        <authorList>
            <person name="Varghese N."/>
            <person name="Submissions S."/>
        </authorList>
    </citation>
    <scope>NUCLEOTIDE SEQUENCE [LARGE SCALE GENOMIC DNA]</scope>
    <source>
        <strain evidence="3">DSM 17038</strain>
    </source>
</reference>
<evidence type="ECO:0000259" key="1">
    <source>
        <dbReference type="Pfam" id="PF09861"/>
    </source>
</evidence>
<dbReference type="Proteomes" id="UP000199337">
    <property type="component" value="Unassembled WGS sequence"/>
</dbReference>
<dbReference type="EMBL" id="FOOX01000005">
    <property type="protein sequence ID" value="SFG50544.1"/>
    <property type="molecule type" value="Genomic_DNA"/>
</dbReference>
<organism evidence="2 3">
    <name type="scientific">Desulfotruncus arcticus DSM 17038</name>
    <dbReference type="NCBI Taxonomy" id="1121424"/>
    <lineage>
        <taxon>Bacteria</taxon>
        <taxon>Bacillati</taxon>
        <taxon>Bacillota</taxon>
        <taxon>Clostridia</taxon>
        <taxon>Eubacteriales</taxon>
        <taxon>Desulfallaceae</taxon>
        <taxon>Desulfotruncus</taxon>
    </lineage>
</organism>
<sequence>MQKETFRSWGANPFIIPAMGSHGGGTDQGQIEVLKEMGITEQVLGVPIKSCAKGVKIGQTNQGVPVYCDKYALEADGVFLFNRVKPHTAFRAPIESGLTKMLTVGLGKPKGHKRYIAPDWGSILPKWLI</sequence>
<keyword evidence="3" id="KW-1185">Reference proteome</keyword>
<dbReference type="Pfam" id="PF09861">
    <property type="entry name" value="Lar_N"/>
    <property type="match status" value="1"/>
</dbReference>
<dbReference type="GO" id="GO:0050043">
    <property type="term" value="F:lactate racemase activity"/>
    <property type="evidence" value="ECO:0007669"/>
    <property type="project" value="InterPro"/>
</dbReference>
<dbReference type="InterPro" id="IPR018657">
    <property type="entry name" value="LarA-like_N"/>
</dbReference>
<dbReference type="RefSeq" id="WP_092470917.1">
    <property type="nucleotide sequence ID" value="NZ_FOOX01000005.1"/>
</dbReference>
<dbReference type="STRING" id="341036.SAMN05660649_01865"/>
<dbReference type="AlphaFoldDB" id="A0A1I2SCK1"/>
<dbReference type="Gene3D" id="3.40.50.11440">
    <property type="match status" value="1"/>
</dbReference>
<proteinExistence type="predicted"/>
<name>A0A1I2SCK1_9FIRM</name>
<gene>
    <name evidence="2" type="ORF">SAMN05660649_01865</name>
</gene>
<feature type="domain" description="LarA-like N-terminal" evidence="1">
    <location>
        <begin position="14"/>
        <end position="88"/>
    </location>
</feature>
<evidence type="ECO:0000313" key="3">
    <source>
        <dbReference type="Proteomes" id="UP000199337"/>
    </source>
</evidence>
<accession>A0A1I2SCK1</accession>
<evidence type="ECO:0000313" key="2">
    <source>
        <dbReference type="EMBL" id="SFG50544.1"/>
    </source>
</evidence>
<protein>
    <recommendedName>
        <fullName evidence="1">LarA-like N-terminal domain-containing protein</fullName>
    </recommendedName>
</protein>